<accession>A0A1W1I8W8</accession>
<organism evidence="2 3">
    <name type="scientific">Nitrospira japonica</name>
    <dbReference type="NCBI Taxonomy" id="1325564"/>
    <lineage>
        <taxon>Bacteria</taxon>
        <taxon>Pseudomonadati</taxon>
        <taxon>Nitrospirota</taxon>
        <taxon>Nitrospiria</taxon>
        <taxon>Nitrospirales</taxon>
        <taxon>Nitrospiraceae</taxon>
        <taxon>Nitrospira</taxon>
    </lineage>
</organism>
<feature type="region of interest" description="Disordered" evidence="1">
    <location>
        <begin position="1"/>
        <end position="89"/>
    </location>
</feature>
<evidence type="ECO:0000256" key="1">
    <source>
        <dbReference type="SAM" id="MobiDB-lite"/>
    </source>
</evidence>
<gene>
    <name evidence="2" type="ORF">NSJP_3076</name>
</gene>
<proteinExistence type="predicted"/>
<dbReference type="KEGG" id="nja:NSJP_3076"/>
<reference evidence="2 3" key="1">
    <citation type="submission" date="2017-03" db="EMBL/GenBank/DDBJ databases">
        <authorList>
            <person name="Afonso C.L."/>
            <person name="Miller P.J."/>
            <person name="Scott M.A."/>
            <person name="Spackman E."/>
            <person name="Goraichik I."/>
            <person name="Dimitrov K.M."/>
            <person name="Suarez D.L."/>
            <person name="Swayne D.E."/>
        </authorList>
    </citation>
    <scope>NUCLEOTIDE SEQUENCE [LARGE SCALE GENOMIC DNA]</scope>
    <source>
        <strain evidence="2">Genome sequencing of Nitrospira japonica strain NJ11</strain>
    </source>
</reference>
<feature type="compositionally biased region" description="Basic and acidic residues" evidence="1">
    <location>
        <begin position="1"/>
        <end position="13"/>
    </location>
</feature>
<dbReference type="AlphaFoldDB" id="A0A1W1I8W8"/>
<evidence type="ECO:0000313" key="3">
    <source>
        <dbReference type="Proteomes" id="UP000192042"/>
    </source>
</evidence>
<evidence type="ECO:0000313" key="2">
    <source>
        <dbReference type="EMBL" id="SLM49243.1"/>
    </source>
</evidence>
<name>A0A1W1I8W8_9BACT</name>
<sequence>MDQIRRDHRETRQFLRNPRRRTRQERTHRLANATPAQPVGGLQRADGLSPAPSYSGEAPGGQAWDSGPRGGGPGIGSQRVTVPIIFETR</sequence>
<dbReference type="EMBL" id="LT828648">
    <property type="protein sequence ID" value="SLM49243.1"/>
    <property type="molecule type" value="Genomic_DNA"/>
</dbReference>
<keyword evidence="3" id="KW-1185">Reference proteome</keyword>
<dbReference type="Proteomes" id="UP000192042">
    <property type="component" value="Chromosome I"/>
</dbReference>
<protein>
    <submittedName>
        <fullName evidence="2">Uncharacterized protein</fullName>
    </submittedName>
</protein>